<reference evidence="6" key="1">
    <citation type="submission" date="2021-06" db="EMBL/GenBank/DDBJ databases">
        <authorList>
            <person name="Kallberg Y."/>
            <person name="Tangrot J."/>
            <person name="Rosling A."/>
        </authorList>
    </citation>
    <scope>NUCLEOTIDE SEQUENCE</scope>
    <source>
        <strain evidence="6">BR232B</strain>
    </source>
</reference>
<dbReference type="PROSITE" id="PS50012">
    <property type="entry name" value="RCC1_3"/>
    <property type="match status" value="7"/>
</dbReference>
<dbReference type="PROSITE" id="PS00625">
    <property type="entry name" value="RCC1_1"/>
    <property type="match status" value="1"/>
</dbReference>
<evidence type="ECO:0000313" key="7">
    <source>
        <dbReference type="Proteomes" id="UP000789739"/>
    </source>
</evidence>
<dbReference type="InterPro" id="IPR051553">
    <property type="entry name" value="Ran_GTPase-activating"/>
</dbReference>
<evidence type="ECO:0000256" key="4">
    <source>
        <dbReference type="SAM" id="MobiDB-lite"/>
    </source>
</evidence>
<keyword evidence="1" id="KW-0344">Guanine-nucleotide releasing factor</keyword>
<dbReference type="GO" id="GO:0005737">
    <property type="term" value="C:cytoplasm"/>
    <property type="evidence" value="ECO:0007669"/>
    <property type="project" value="TreeGrafter"/>
</dbReference>
<dbReference type="PANTHER" id="PTHR45982">
    <property type="entry name" value="REGULATOR OF CHROMOSOME CONDENSATION"/>
    <property type="match status" value="1"/>
</dbReference>
<feature type="repeat" description="RCC1" evidence="3">
    <location>
        <begin position="152"/>
        <end position="209"/>
    </location>
</feature>
<protein>
    <submittedName>
        <fullName evidence="6">3573_t:CDS:1</fullName>
    </submittedName>
</protein>
<dbReference type="Pfam" id="PF25390">
    <property type="entry name" value="WD40_RLD"/>
    <property type="match status" value="1"/>
</dbReference>
<sequence>MVKMRSKRGRQGVPKAPTQPRAKRVKTASTKFSPLPGPETYPTKKKIAFVMGTGDCAQLGLGEGCLKRKKPMPIRSLEDKNIVYIATACLHNVAVTEDGKVYSWGCNDHGALGRTTNESDEYEPGLVEGLDGVKIIKAVCGGNITLVLSDEGRVYAAGTFKMEAGSFLGFSPELARQQQKKFVPLKYLERTRIVDIGAGSNHAIALSQDGLVYSWGLGDHSQLGRRISVRRPDSWIYADKVAGLSDIKKIACAAYHNFAIDGDKNVYVWGLNNMYQCGLNVEGEIQYPTTIEFFENKNVEQIAAGEHHSAFLLENGDVYTVGRGDAGQLGIGSLAVSSDTVEKKKEVEAKVEDLKDGEKANGTSMSSKTAVSIPRRVSGLPPCKAIACGDFHTLALSRDGKVYTWGSGITYALGNGRSISEDDDTGADELVPYELTGQKIIGVEIVAVGGGSQHSLLLGMQDRTETSS</sequence>
<feature type="repeat" description="RCC1" evidence="3">
    <location>
        <begin position="46"/>
        <end position="98"/>
    </location>
</feature>
<evidence type="ECO:0000256" key="2">
    <source>
        <dbReference type="ARBA" id="ARBA00022737"/>
    </source>
</evidence>
<organism evidence="6 7">
    <name type="scientific">Paraglomus brasilianum</name>
    <dbReference type="NCBI Taxonomy" id="144538"/>
    <lineage>
        <taxon>Eukaryota</taxon>
        <taxon>Fungi</taxon>
        <taxon>Fungi incertae sedis</taxon>
        <taxon>Mucoromycota</taxon>
        <taxon>Glomeromycotina</taxon>
        <taxon>Glomeromycetes</taxon>
        <taxon>Paraglomerales</taxon>
        <taxon>Paraglomeraceae</taxon>
        <taxon>Paraglomus</taxon>
    </lineage>
</organism>
<dbReference type="InterPro" id="IPR000408">
    <property type="entry name" value="Reg_chr_condens"/>
</dbReference>
<gene>
    <name evidence="6" type="ORF">PBRASI_LOCUS3397</name>
</gene>
<dbReference type="SUPFAM" id="SSF50985">
    <property type="entry name" value="RCC1/BLIP-II"/>
    <property type="match status" value="1"/>
</dbReference>
<accession>A0A9N9A3P7</accession>
<evidence type="ECO:0000256" key="1">
    <source>
        <dbReference type="ARBA" id="ARBA00022658"/>
    </source>
</evidence>
<dbReference type="OrthoDB" id="61110at2759"/>
<evidence type="ECO:0000259" key="5">
    <source>
        <dbReference type="Pfam" id="PF25390"/>
    </source>
</evidence>
<name>A0A9N9A3P7_9GLOM</name>
<dbReference type="PRINTS" id="PR00633">
    <property type="entry name" value="RCCNDNSATION"/>
</dbReference>
<dbReference type="InterPro" id="IPR058923">
    <property type="entry name" value="RCC1-like_dom"/>
</dbReference>
<dbReference type="AlphaFoldDB" id="A0A9N9A3P7"/>
<feature type="repeat" description="RCC1" evidence="3">
    <location>
        <begin position="316"/>
        <end position="399"/>
    </location>
</feature>
<dbReference type="InterPro" id="IPR009091">
    <property type="entry name" value="RCC1/BLIP-II"/>
</dbReference>
<feature type="compositionally biased region" description="Basic residues" evidence="4">
    <location>
        <begin position="1"/>
        <end position="10"/>
    </location>
</feature>
<feature type="repeat" description="RCC1" evidence="3">
    <location>
        <begin position="264"/>
        <end position="315"/>
    </location>
</feature>
<proteinExistence type="predicted"/>
<feature type="region of interest" description="Disordered" evidence="4">
    <location>
        <begin position="1"/>
        <end position="37"/>
    </location>
</feature>
<dbReference type="EMBL" id="CAJVPI010000305">
    <property type="protein sequence ID" value="CAG8516588.1"/>
    <property type="molecule type" value="Genomic_DNA"/>
</dbReference>
<dbReference type="PROSITE" id="PS00626">
    <property type="entry name" value="RCC1_2"/>
    <property type="match status" value="3"/>
</dbReference>
<dbReference type="GO" id="GO:0005085">
    <property type="term" value="F:guanyl-nucleotide exchange factor activity"/>
    <property type="evidence" value="ECO:0007669"/>
    <property type="project" value="TreeGrafter"/>
</dbReference>
<feature type="repeat" description="RCC1" evidence="3">
    <location>
        <begin position="210"/>
        <end position="263"/>
    </location>
</feature>
<evidence type="ECO:0000256" key="3">
    <source>
        <dbReference type="PROSITE-ProRule" id="PRU00235"/>
    </source>
</evidence>
<evidence type="ECO:0000313" key="6">
    <source>
        <dbReference type="EMBL" id="CAG8516588.1"/>
    </source>
</evidence>
<dbReference type="PANTHER" id="PTHR45982:SF1">
    <property type="entry name" value="REGULATOR OF CHROMOSOME CONDENSATION"/>
    <property type="match status" value="1"/>
</dbReference>
<feature type="repeat" description="RCC1" evidence="3">
    <location>
        <begin position="99"/>
        <end position="151"/>
    </location>
</feature>
<keyword evidence="2" id="KW-0677">Repeat</keyword>
<dbReference type="Proteomes" id="UP000789739">
    <property type="component" value="Unassembled WGS sequence"/>
</dbReference>
<keyword evidence="7" id="KW-1185">Reference proteome</keyword>
<feature type="repeat" description="RCC1" evidence="3">
    <location>
        <begin position="400"/>
        <end position="461"/>
    </location>
</feature>
<comment type="caution">
    <text evidence="6">The sequence shown here is derived from an EMBL/GenBank/DDBJ whole genome shotgun (WGS) entry which is preliminary data.</text>
</comment>
<dbReference type="Gene3D" id="2.130.10.30">
    <property type="entry name" value="Regulator of chromosome condensation 1/beta-lactamase-inhibitor protein II"/>
    <property type="match status" value="1"/>
</dbReference>
<feature type="domain" description="RCC1-like" evidence="5">
    <location>
        <begin position="49"/>
        <end position="457"/>
    </location>
</feature>